<dbReference type="InterPro" id="IPR037061">
    <property type="entry name" value="Lytic_TGlycoase_superhlx_L_sf"/>
</dbReference>
<feature type="chain" id="PRO_5030178875" description="Transglycosylase SLT domain-containing protein" evidence="4">
    <location>
        <begin position="25"/>
        <end position="632"/>
    </location>
</feature>
<evidence type="ECO:0000313" key="6">
    <source>
        <dbReference type="EMBL" id="EFG30068.2"/>
    </source>
</evidence>
<dbReference type="RefSeq" id="WP_002642973.1">
    <property type="nucleotide sequence ID" value="NZ_CP019448.1"/>
</dbReference>
<evidence type="ECO:0000256" key="2">
    <source>
        <dbReference type="ARBA" id="ARBA00022729"/>
    </source>
</evidence>
<dbReference type="GO" id="GO:0004553">
    <property type="term" value="F:hydrolase activity, hydrolyzing O-glycosyl compounds"/>
    <property type="evidence" value="ECO:0007669"/>
    <property type="project" value="InterPro"/>
</dbReference>
<dbReference type="CDD" id="cd13401">
    <property type="entry name" value="Slt70-like"/>
    <property type="match status" value="1"/>
</dbReference>
<dbReference type="PROSITE" id="PS51257">
    <property type="entry name" value="PROKAR_LIPOPROTEIN"/>
    <property type="match status" value="1"/>
</dbReference>
<dbReference type="KEGG" id="smur:BWP33_03735"/>
<accession>V9H5G9</accession>
<dbReference type="eggNOG" id="COG0741">
    <property type="taxonomic scope" value="Bacteria"/>
</dbReference>
<dbReference type="InterPro" id="IPR023346">
    <property type="entry name" value="Lysozyme-like_dom_sf"/>
</dbReference>
<dbReference type="EMBL" id="ADCY02000062">
    <property type="protein sequence ID" value="EFG30068.2"/>
    <property type="molecule type" value="Genomic_DNA"/>
</dbReference>
<dbReference type="Gene3D" id="1.10.1240.20">
    <property type="entry name" value="Lytic transglycosylase, superhelical linker domain"/>
    <property type="match status" value="1"/>
</dbReference>
<evidence type="ECO:0000256" key="3">
    <source>
        <dbReference type="SAM" id="MobiDB-lite"/>
    </source>
</evidence>
<dbReference type="InterPro" id="IPR008939">
    <property type="entry name" value="Lytic_TGlycosylase_superhlx_U"/>
</dbReference>
<dbReference type="HOGENOM" id="CLU_019016_0_0_4"/>
<dbReference type="SUPFAM" id="SSF53955">
    <property type="entry name" value="Lysozyme-like"/>
    <property type="match status" value="1"/>
</dbReference>
<dbReference type="STRING" id="641147.HMPREF9021_02062"/>
<dbReference type="AlphaFoldDB" id="V9H5G9"/>
<keyword evidence="7" id="KW-1185">Reference proteome</keyword>
<keyword evidence="2 4" id="KW-0732">Signal</keyword>
<reference evidence="6 7" key="1">
    <citation type="submission" date="2010-03" db="EMBL/GenBank/DDBJ databases">
        <authorList>
            <consortium name="The Broad Institute Genome Sequencing Platform"/>
            <person name="Ward D."/>
            <person name="Earl A."/>
            <person name="Feldgarden M."/>
            <person name="Gevers D."/>
            <person name="Young S."/>
            <person name="Zeng Q."/>
            <person name="Koehrsen M."/>
            <person name="Alvarado L."/>
            <person name="Berlin A.M."/>
            <person name="Borenstein D."/>
            <person name="Chapman S.B."/>
            <person name="Chen Z."/>
            <person name="Engels R."/>
            <person name="Freedman E."/>
            <person name="Gellesch M."/>
            <person name="Goldberg J."/>
            <person name="Griggs A."/>
            <person name="Gujja S."/>
            <person name="Heilman E.R."/>
            <person name="Heiman D.I."/>
            <person name="Hepburn T.A."/>
            <person name="Howarth C."/>
            <person name="Jen D."/>
            <person name="Larson L."/>
            <person name="Mehta T."/>
            <person name="Park D."/>
            <person name="Pearson M."/>
            <person name="Richards J."/>
            <person name="Roberts A."/>
            <person name="Saif S."/>
            <person name="Shea T.D."/>
            <person name="Shenoy N."/>
            <person name="Sisk P."/>
            <person name="Stolte C."/>
            <person name="Sykes S.N."/>
            <person name="Walk T."/>
            <person name="White J."/>
            <person name="Yandava C."/>
            <person name="Izard J."/>
            <person name="Baranova O.V."/>
            <person name="Blanton J.M."/>
            <person name="Tanner A.C."/>
            <person name="Dewhirst F."/>
            <person name="Haas B."/>
            <person name="Nusbaum C."/>
            <person name="Birren B."/>
        </authorList>
    </citation>
    <scope>NUCLEOTIDE SEQUENCE [LARGE SCALE GENOMIC DNA]</scope>
    <source>
        <strain evidence="6 7">ATCC 29453</strain>
    </source>
</reference>
<dbReference type="SUPFAM" id="SSF48435">
    <property type="entry name" value="Bacterial muramidases"/>
    <property type="match status" value="1"/>
</dbReference>
<name>V9H5G9_9NEIS</name>
<dbReference type="InterPro" id="IPR008258">
    <property type="entry name" value="Transglycosylase_SLT_dom_1"/>
</dbReference>
<dbReference type="Pfam" id="PF01464">
    <property type="entry name" value="SLT"/>
    <property type="match status" value="1"/>
</dbReference>
<gene>
    <name evidence="6" type="ORF">HMPREF9021_02062</name>
</gene>
<evidence type="ECO:0000256" key="4">
    <source>
        <dbReference type="SAM" id="SignalP"/>
    </source>
</evidence>
<comment type="caution">
    <text evidence="6">The sequence shown here is derived from an EMBL/GenBank/DDBJ whole genome shotgun (WGS) entry which is preliminary data.</text>
</comment>
<dbReference type="PANTHER" id="PTHR37423">
    <property type="entry name" value="SOLUBLE LYTIC MUREIN TRANSGLYCOSYLASE-RELATED"/>
    <property type="match status" value="1"/>
</dbReference>
<dbReference type="Gene3D" id="1.10.530.10">
    <property type="match status" value="1"/>
</dbReference>
<feature type="region of interest" description="Disordered" evidence="3">
    <location>
        <begin position="30"/>
        <end position="57"/>
    </location>
</feature>
<dbReference type="Proteomes" id="UP000017813">
    <property type="component" value="Unassembled WGS sequence"/>
</dbReference>
<dbReference type="Gene3D" id="1.25.20.10">
    <property type="entry name" value="Bacterial muramidases"/>
    <property type="match status" value="2"/>
</dbReference>
<feature type="compositionally biased region" description="Polar residues" evidence="3">
    <location>
        <begin position="42"/>
        <end position="56"/>
    </location>
</feature>
<feature type="domain" description="Transglycosylase SLT" evidence="5">
    <location>
        <begin position="475"/>
        <end position="580"/>
    </location>
</feature>
<dbReference type="PANTHER" id="PTHR37423:SF5">
    <property type="entry name" value="SOLUBLE LYTIC MUREIN TRANSGLYCOSYLASE"/>
    <property type="match status" value="1"/>
</dbReference>
<organism evidence="6 7">
    <name type="scientific">Simonsiella muelleri ATCC 29453</name>
    <dbReference type="NCBI Taxonomy" id="641147"/>
    <lineage>
        <taxon>Bacteria</taxon>
        <taxon>Pseudomonadati</taxon>
        <taxon>Pseudomonadota</taxon>
        <taxon>Betaproteobacteria</taxon>
        <taxon>Neisseriales</taxon>
        <taxon>Neisseriaceae</taxon>
        <taxon>Simonsiella</taxon>
    </lineage>
</organism>
<comment type="similarity">
    <text evidence="1">Belongs to the transglycosylase Slt family.</text>
</comment>
<evidence type="ECO:0000313" key="7">
    <source>
        <dbReference type="Proteomes" id="UP000017813"/>
    </source>
</evidence>
<evidence type="ECO:0000256" key="1">
    <source>
        <dbReference type="ARBA" id="ARBA00007734"/>
    </source>
</evidence>
<protein>
    <recommendedName>
        <fullName evidence="5">Transglycosylase SLT domain-containing protein</fullName>
    </recommendedName>
</protein>
<dbReference type="GO" id="GO:0042597">
    <property type="term" value="C:periplasmic space"/>
    <property type="evidence" value="ECO:0007669"/>
    <property type="project" value="InterPro"/>
</dbReference>
<feature type="signal peptide" evidence="4">
    <location>
        <begin position="1"/>
        <end position="24"/>
    </location>
</feature>
<reference evidence="6 7" key="2">
    <citation type="submission" date="2011-10" db="EMBL/GenBank/DDBJ databases">
        <title>The Genome Sequence of Simonsiella muelleri ATCC 29453.</title>
        <authorList>
            <consortium name="The Broad Institute Genome Sequencing Platform"/>
            <consortium name="The Broad Institute Genome Sequencing Center for Infectious Disease"/>
            <person name="Earl A."/>
            <person name="Ward D."/>
            <person name="Feldgarden M."/>
            <person name="Gevers D."/>
            <person name="Izard J."/>
            <person name="Baranova O.V."/>
            <person name="Blanton J.M."/>
            <person name="Tanner A.C."/>
            <person name="Dewhirst F."/>
            <person name="Young S.K."/>
            <person name="Zeng Q."/>
            <person name="Gargeya S."/>
            <person name="Fitzgerald M."/>
            <person name="Haas B."/>
            <person name="Abouelleil A."/>
            <person name="Alvarado L."/>
            <person name="Arachchi H.M."/>
            <person name="Berlin A."/>
            <person name="Brown A."/>
            <person name="Chapman S.B."/>
            <person name="Chen Z."/>
            <person name="Dunbar C."/>
            <person name="Freedman E."/>
            <person name="Gearin G."/>
            <person name="Goldberg J."/>
            <person name="Griggs A."/>
            <person name="Gujja S."/>
            <person name="Heiman D."/>
            <person name="Howarth C."/>
            <person name="Larson L."/>
            <person name="Lui A."/>
            <person name="MacDonald P.J.P."/>
            <person name="Montmayeur A."/>
            <person name="Murphy C."/>
            <person name="Neiman D."/>
            <person name="Pearson M."/>
            <person name="Priest M."/>
            <person name="Roberts A."/>
            <person name="Saif S."/>
            <person name="Shea T."/>
            <person name="Shenoy N."/>
            <person name="Sisk P."/>
            <person name="Stolte C."/>
            <person name="Sykes S."/>
            <person name="Wortman J."/>
            <person name="Nusbaum C."/>
            <person name="Birren B."/>
        </authorList>
    </citation>
    <scope>NUCLEOTIDE SEQUENCE [LARGE SCALE GENOMIC DNA]</scope>
    <source>
        <strain evidence="6 7">ATCC 29453</strain>
    </source>
</reference>
<dbReference type="OrthoDB" id="92254at2"/>
<proteinExistence type="inferred from homology"/>
<evidence type="ECO:0000259" key="5">
    <source>
        <dbReference type="Pfam" id="PF01464"/>
    </source>
</evidence>
<sequence length="632" mass="70024">MIHLPNKVSYPLTAAALAFVAACASEHVPTPTKTEQPLKPANQANNNQKTISNSTLDGFAWNPRPAEDFNKTMSDYARLDSVLAAARAGDDFIPSQFLATQSNSAMGESVRNEWLKSLGVRQQVDLFKQQYTMLPVGGRLKEVRCYAMLFGLENDAALLQEHLLETGKVSAGCTRLVESRAVGADNQLAWRRVRGLISNNQITDARNLAAVLGSPLDGGVGQGAQENLLRDVISPSAQKSPALAASRLQSISGSLNDQQISFAWGLLGMGQARDGQFAVALSYFKQAKDRSQFSKEQFEWFVRSALRLQRWEDVASAIEAMPAYLKADSAWLYWLGRAYQMTGKAAQAQPLFQQATQTGRNFYALLALEELGQRVNTKNNVADATQNDINVIQRDGAIQRALNFYHASADNWSLRKQAQAEWRYATRGMNEVTSLTAAQVAYNNQFYEMAINTADNTSQVLNYNLRYISPFRDLVTQYSGQAGVDTAWVYGLIRQESRFMMGAKSSVGAHGLMQVMPATAQGIARQIGMSPSELYTMEGNIRMGTWYMGDTKRNLQNNEVMATAGYNAGPSRARKWQADTELEGAIYAETIPFTETRDYVKKVMTNATYYASLLNEPYTSLKQRMGTVPARY</sequence>